<proteinExistence type="predicted"/>
<evidence type="ECO:0000313" key="2">
    <source>
        <dbReference type="Proteomes" id="UP000230093"/>
    </source>
</evidence>
<dbReference type="AlphaFoldDB" id="A0A2H0W8F6"/>
<gene>
    <name evidence="1" type="ORF">COT75_03710</name>
</gene>
<name>A0A2H0W8F6_9BACT</name>
<evidence type="ECO:0000313" key="1">
    <source>
        <dbReference type="EMBL" id="PIS08943.1"/>
    </source>
</evidence>
<accession>A0A2H0W8F6</accession>
<comment type="caution">
    <text evidence="1">The sequence shown here is derived from an EMBL/GenBank/DDBJ whole genome shotgun (WGS) entry which is preliminary data.</text>
</comment>
<sequence length="119" mass="13683">MIHKDLADGGGLTAFNTLDYIRETPQGENLRTIIISGEFSYKDTCLEAKNKLKADAGYDPINPHNGYLPKWMVEFIKLGPVSDQERKLFRGKAIIINENEAIQRKTWLEFNKRRGIEKE</sequence>
<reference evidence="2" key="1">
    <citation type="submission" date="2017-09" db="EMBL/GenBank/DDBJ databases">
        <title>Depth-based differentiation of microbial function through sediment-hosted aquifers and enrichment of novel symbionts in the deep terrestrial subsurface.</title>
        <authorList>
            <person name="Probst A.J."/>
            <person name="Ladd B."/>
            <person name="Jarett J.K."/>
            <person name="Geller-Mcgrath D.E."/>
            <person name="Sieber C.M.K."/>
            <person name="Emerson J.B."/>
            <person name="Anantharaman K."/>
            <person name="Thomas B.C."/>
            <person name="Malmstrom R."/>
            <person name="Stieglmeier M."/>
            <person name="Klingl A."/>
            <person name="Woyke T."/>
            <person name="Ryan C.M."/>
            <person name="Banfield J.F."/>
        </authorList>
    </citation>
    <scope>NUCLEOTIDE SEQUENCE [LARGE SCALE GENOMIC DNA]</scope>
</reference>
<dbReference type="EMBL" id="PEZT01000023">
    <property type="protein sequence ID" value="PIS08943.1"/>
    <property type="molecule type" value="Genomic_DNA"/>
</dbReference>
<dbReference type="Proteomes" id="UP000230093">
    <property type="component" value="Unassembled WGS sequence"/>
</dbReference>
<organism evidence="1 2">
    <name type="scientific">Candidatus Beckwithbacteria bacterium CG10_big_fil_rev_8_21_14_0_10_34_10</name>
    <dbReference type="NCBI Taxonomy" id="1974495"/>
    <lineage>
        <taxon>Bacteria</taxon>
        <taxon>Candidatus Beckwithiibacteriota</taxon>
    </lineage>
</organism>
<protein>
    <submittedName>
        <fullName evidence="1">Uncharacterized protein</fullName>
    </submittedName>
</protein>